<dbReference type="GO" id="GO:0005634">
    <property type="term" value="C:nucleus"/>
    <property type="evidence" value="ECO:0007669"/>
    <property type="project" value="UniProtKB-SubCell"/>
</dbReference>
<dbReference type="AlphaFoldDB" id="A0A9P5BX68"/>
<dbReference type="GO" id="GO:0008270">
    <property type="term" value="F:zinc ion binding"/>
    <property type="evidence" value="ECO:0007669"/>
    <property type="project" value="UniProtKB-KW"/>
</dbReference>
<proteinExistence type="predicted"/>
<dbReference type="PROSITE" id="PS50157">
    <property type="entry name" value="ZINC_FINGER_C2H2_2"/>
    <property type="match status" value="2"/>
</dbReference>
<keyword evidence="3 8" id="KW-0863">Zinc-finger</keyword>
<dbReference type="SMART" id="SM00355">
    <property type="entry name" value="ZnF_C2H2"/>
    <property type="match status" value="3"/>
</dbReference>
<evidence type="ECO:0000256" key="6">
    <source>
        <dbReference type="ARBA" id="ARBA00023163"/>
    </source>
</evidence>
<evidence type="ECO:0000256" key="1">
    <source>
        <dbReference type="ARBA" id="ARBA00004123"/>
    </source>
</evidence>
<feature type="domain" description="C2H2-type" evidence="9">
    <location>
        <begin position="171"/>
        <end position="197"/>
    </location>
</feature>
<reference evidence="10" key="1">
    <citation type="submission" date="2019-04" db="EMBL/GenBank/DDBJ databases">
        <title>Sequencing of skin fungus with MAO and IRED activity.</title>
        <authorList>
            <person name="Marsaioli A.J."/>
            <person name="Bonatto J.M.C."/>
            <person name="Reis Junior O."/>
        </authorList>
    </citation>
    <scope>NUCLEOTIDE SEQUENCE</scope>
    <source>
        <strain evidence="10">28M1</strain>
    </source>
</reference>
<dbReference type="InterPro" id="IPR013087">
    <property type="entry name" value="Znf_C2H2_type"/>
</dbReference>
<keyword evidence="6" id="KW-0804">Transcription</keyword>
<dbReference type="EMBL" id="SWKV01000076">
    <property type="protein sequence ID" value="KAF3033735.1"/>
    <property type="molecule type" value="Genomic_DNA"/>
</dbReference>
<keyword evidence="5" id="KW-0805">Transcription regulation</keyword>
<evidence type="ECO:0000256" key="2">
    <source>
        <dbReference type="ARBA" id="ARBA00022723"/>
    </source>
</evidence>
<evidence type="ECO:0000256" key="7">
    <source>
        <dbReference type="ARBA" id="ARBA00023242"/>
    </source>
</evidence>
<dbReference type="PROSITE" id="PS00028">
    <property type="entry name" value="ZINC_FINGER_C2H2_1"/>
    <property type="match status" value="1"/>
</dbReference>
<evidence type="ECO:0000256" key="3">
    <source>
        <dbReference type="ARBA" id="ARBA00022771"/>
    </source>
</evidence>
<accession>A0A9P5BX68</accession>
<protein>
    <recommendedName>
        <fullName evidence="9">C2H2-type domain-containing protein</fullName>
    </recommendedName>
</protein>
<organism evidence="10 11">
    <name type="scientific">Didymella heteroderae</name>
    <dbReference type="NCBI Taxonomy" id="1769908"/>
    <lineage>
        <taxon>Eukaryota</taxon>
        <taxon>Fungi</taxon>
        <taxon>Dikarya</taxon>
        <taxon>Ascomycota</taxon>
        <taxon>Pezizomycotina</taxon>
        <taxon>Dothideomycetes</taxon>
        <taxon>Pleosporomycetidae</taxon>
        <taxon>Pleosporales</taxon>
        <taxon>Pleosporineae</taxon>
        <taxon>Didymellaceae</taxon>
        <taxon>Didymella</taxon>
    </lineage>
</organism>
<evidence type="ECO:0000313" key="10">
    <source>
        <dbReference type="EMBL" id="KAF3033735.1"/>
    </source>
</evidence>
<comment type="caution">
    <text evidence="10">The sequence shown here is derived from an EMBL/GenBank/DDBJ whole genome shotgun (WGS) entry which is preliminary data.</text>
</comment>
<dbReference type="GO" id="GO:0006357">
    <property type="term" value="P:regulation of transcription by RNA polymerase II"/>
    <property type="evidence" value="ECO:0007669"/>
    <property type="project" value="TreeGrafter"/>
</dbReference>
<keyword evidence="4" id="KW-0862">Zinc</keyword>
<dbReference type="Proteomes" id="UP000758155">
    <property type="component" value="Unassembled WGS sequence"/>
</dbReference>
<keyword evidence="11" id="KW-1185">Reference proteome</keyword>
<evidence type="ECO:0000256" key="5">
    <source>
        <dbReference type="ARBA" id="ARBA00023015"/>
    </source>
</evidence>
<sequence>MDFSFSVPSMEPFFADFDGTLRCLECAYAYLDCACALSQSSSSYLSPPSNESSFYDPPLNNEYTGQVDLTEVLNFVNESGELLVDNAFQHINENATTVRPGTVQAHVDDIYLPGCRQPTSPAEPQCGPQRRQAPRKNGFACAVEGCNKAFDRNCELNRHLKVHLGRSERPYRCTCGEGFLYPKDLARHQRKHVKQAAAKVTYYCHVPGCTNTEGFSRRDNLLRHHRRQHEGVASPPA</sequence>
<comment type="subcellular location">
    <subcellularLocation>
        <location evidence="1">Nucleus</location>
    </subcellularLocation>
</comment>
<dbReference type="PANTHER" id="PTHR46179">
    <property type="entry name" value="ZINC FINGER PROTEIN"/>
    <property type="match status" value="1"/>
</dbReference>
<name>A0A9P5BX68_9PLEO</name>
<dbReference type="SUPFAM" id="SSF57667">
    <property type="entry name" value="beta-beta-alpha zinc fingers"/>
    <property type="match status" value="1"/>
</dbReference>
<evidence type="ECO:0000313" key="11">
    <source>
        <dbReference type="Proteomes" id="UP000758155"/>
    </source>
</evidence>
<dbReference type="InterPro" id="IPR036236">
    <property type="entry name" value="Znf_C2H2_sf"/>
</dbReference>
<dbReference type="InterPro" id="IPR051061">
    <property type="entry name" value="Zinc_finger_trans_reg"/>
</dbReference>
<dbReference type="OrthoDB" id="8922241at2759"/>
<evidence type="ECO:0000256" key="8">
    <source>
        <dbReference type="PROSITE-ProRule" id="PRU00042"/>
    </source>
</evidence>
<evidence type="ECO:0000259" key="9">
    <source>
        <dbReference type="PROSITE" id="PS50157"/>
    </source>
</evidence>
<feature type="domain" description="C2H2-type" evidence="9">
    <location>
        <begin position="139"/>
        <end position="168"/>
    </location>
</feature>
<keyword evidence="7" id="KW-0539">Nucleus</keyword>
<gene>
    <name evidence="10" type="ORF">E8E12_001433</name>
</gene>
<dbReference type="Gene3D" id="3.30.160.60">
    <property type="entry name" value="Classic Zinc Finger"/>
    <property type="match status" value="3"/>
</dbReference>
<dbReference type="Pfam" id="PF00096">
    <property type="entry name" value="zf-C2H2"/>
    <property type="match status" value="1"/>
</dbReference>
<dbReference type="PANTHER" id="PTHR46179:SF13">
    <property type="entry name" value="C2H2-TYPE DOMAIN-CONTAINING PROTEIN"/>
    <property type="match status" value="1"/>
</dbReference>
<evidence type="ECO:0000256" key="4">
    <source>
        <dbReference type="ARBA" id="ARBA00022833"/>
    </source>
</evidence>
<keyword evidence="2" id="KW-0479">Metal-binding</keyword>